<evidence type="ECO:0000313" key="2">
    <source>
        <dbReference type="EMBL" id="MPC55332.1"/>
    </source>
</evidence>
<name>A0A5B7G8Y6_PORTR</name>
<evidence type="ECO:0000313" key="3">
    <source>
        <dbReference type="Proteomes" id="UP000324222"/>
    </source>
</evidence>
<evidence type="ECO:0000256" key="1">
    <source>
        <dbReference type="SAM" id="MobiDB-lite"/>
    </source>
</evidence>
<keyword evidence="3" id="KW-1185">Reference proteome</keyword>
<sequence length="155" mass="17234">MMLHSKYTQLFLHFAEEERLGNKSGAPAGIDLVAQRISPPHLSTVLQPPCPSTLTPILALYPHQPSIPYPKFFIPTLWSPNHDLLPPHHSHHCHQMLRSSPSFNPQTKTTHLKSTSPGPVFSRISPQIAGQRKTHSFPPPASTRSASLGQQDLYN</sequence>
<dbReference type="AlphaFoldDB" id="A0A5B7G8Y6"/>
<proteinExistence type="predicted"/>
<comment type="caution">
    <text evidence="2">The sequence shown here is derived from an EMBL/GenBank/DDBJ whole genome shotgun (WGS) entry which is preliminary data.</text>
</comment>
<feature type="compositionally biased region" description="Polar residues" evidence="1">
    <location>
        <begin position="142"/>
        <end position="155"/>
    </location>
</feature>
<feature type="compositionally biased region" description="Polar residues" evidence="1">
    <location>
        <begin position="97"/>
        <end position="117"/>
    </location>
</feature>
<reference evidence="2 3" key="1">
    <citation type="submission" date="2019-05" db="EMBL/GenBank/DDBJ databases">
        <title>Another draft genome of Portunus trituberculatus and its Hox gene families provides insights of decapod evolution.</title>
        <authorList>
            <person name="Jeong J.-H."/>
            <person name="Song I."/>
            <person name="Kim S."/>
            <person name="Choi T."/>
            <person name="Kim D."/>
            <person name="Ryu S."/>
            <person name="Kim W."/>
        </authorList>
    </citation>
    <scope>NUCLEOTIDE SEQUENCE [LARGE SCALE GENOMIC DNA]</scope>
    <source>
        <tissue evidence="2">Muscle</tissue>
    </source>
</reference>
<organism evidence="2 3">
    <name type="scientific">Portunus trituberculatus</name>
    <name type="common">Swimming crab</name>
    <name type="synonym">Neptunus trituberculatus</name>
    <dbReference type="NCBI Taxonomy" id="210409"/>
    <lineage>
        <taxon>Eukaryota</taxon>
        <taxon>Metazoa</taxon>
        <taxon>Ecdysozoa</taxon>
        <taxon>Arthropoda</taxon>
        <taxon>Crustacea</taxon>
        <taxon>Multicrustacea</taxon>
        <taxon>Malacostraca</taxon>
        <taxon>Eumalacostraca</taxon>
        <taxon>Eucarida</taxon>
        <taxon>Decapoda</taxon>
        <taxon>Pleocyemata</taxon>
        <taxon>Brachyura</taxon>
        <taxon>Eubrachyura</taxon>
        <taxon>Portunoidea</taxon>
        <taxon>Portunidae</taxon>
        <taxon>Portuninae</taxon>
        <taxon>Portunus</taxon>
    </lineage>
</organism>
<protein>
    <submittedName>
        <fullName evidence="2">Uncharacterized protein</fullName>
    </submittedName>
</protein>
<feature type="region of interest" description="Disordered" evidence="1">
    <location>
        <begin position="89"/>
        <end position="155"/>
    </location>
</feature>
<dbReference type="Proteomes" id="UP000324222">
    <property type="component" value="Unassembled WGS sequence"/>
</dbReference>
<gene>
    <name evidence="2" type="ORF">E2C01_049264</name>
</gene>
<accession>A0A5B7G8Y6</accession>
<dbReference type="EMBL" id="VSRR010013083">
    <property type="protein sequence ID" value="MPC55332.1"/>
    <property type="molecule type" value="Genomic_DNA"/>
</dbReference>